<dbReference type="AlphaFoldDB" id="A0A0C1W5F4"/>
<evidence type="ECO:0000256" key="3">
    <source>
        <dbReference type="ARBA" id="ARBA00008281"/>
    </source>
</evidence>
<keyword evidence="4" id="KW-1003">Cell membrane</keyword>
<keyword evidence="7 10" id="KW-0283">Flagellar rotation</keyword>
<keyword evidence="11" id="KW-0966">Cell projection</keyword>
<evidence type="ECO:0000256" key="8">
    <source>
        <dbReference type="ARBA" id="ARBA00022989"/>
    </source>
</evidence>
<dbReference type="PATRIC" id="fig|1229493.5.peg.2988"/>
<comment type="function">
    <text evidence="1 10">Controls the rotational direction of flagella during chemotaxis.</text>
</comment>
<gene>
    <name evidence="11" type="ORF">H735_18380</name>
</gene>
<evidence type="ECO:0000256" key="1">
    <source>
        <dbReference type="ARBA" id="ARBA00002254"/>
    </source>
</evidence>
<keyword evidence="10" id="KW-0997">Cell inner membrane</keyword>
<dbReference type="Pfam" id="PF03748">
    <property type="entry name" value="FliL"/>
    <property type="match status" value="1"/>
</dbReference>
<dbReference type="PANTHER" id="PTHR35091">
    <property type="entry name" value="FLAGELLAR PROTEIN FLIL"/>
    <property type="match status" value="1"/>
</dbReference>
<keyword evidence="6 10" id="KW-0812">Transmembrane</keyword>
<dbReference type="GO" id="GO:0006935">
    <property type="term" value="P:chemotaxis"/>
    <property type="evidence" value="ECO:0007669"/>
    <property type="project" value="UniProtKB-KW"/>
</dbReference>
<proteinExistence type="inferred from homology"/>
<evidence type="ECO:0000313" key="11">
    <source>
        <dbReference type="EMBL" id="KIF51642.1"/>
    </source>
</evidence>
<keyword evidence="8 10" id="KW-1133">Transmembrane helix</keyword>
<comment type="similarity">
    <text evidence="3 10">Belongs to the FliL family.</text>
</comment>
<dbReference type="Proteomes" id="UP000031586">
    <property type="component" value="Unassembled WGS sequence"/>
</dbReference>
<protein>
    <recommendedName>
        <fullName evidence="10">Flagellar protein FliL</fullName>
    </recommendedName>
</protein>
<dbReference type="GO" id="GO:0005886">
    <property type="term" value="C:plasma membrane"/>
    <property type="evidence" value="ECO:0007669"/>
    <property type="project" value="UniProtKB-SubCell"/>
</dbReference>
<evidence type="ECO:0000256" key="5">
    <source>
        <dbReference type="ARBA" id="ARBA00022500"/>
    </source>
</evidence>
<evidence type="ECO:0000256" key="4">
    <source>
        <dbReference type="ARBA" id="ARBA00022475"/>
    </source>
</evidence>
<evidence type="ECO:0000256" key="7">
    <source>
        <dbReference type="ARBA" id="ARBA00022779"/>
    </source>
</evidence>
<feature type="transmembrane region" description="Helical" evidence="10">
    <location>
        <begin position="7"/>
        <end position="32"/>
    </location>
</feature>
<dbReference type="GO" id="GO:0009425">
    <property type="term" value="C:bacterial-type flagellum basal body"/>
    <property type="evidence" value="ECO:0007669"/>
    <property type="project" value="InterPro"/>
</dbReference>
<comment type="subcellular location">
    <subcellularLocation>
        <location evidence="10">Cell inner membrane</location>
    </subcellularLocation>
    <subcellularLocation>
        <location evidence="2">Cell membrane</location>
        <topology evidence="2">Single-pass membrane protein</topology>
    </subcellularLocation>
</comment>
<dbReference type="InterPro" id="IPR005503">
    <property type="entry name" value="FliL"/>
</dbReference>
<organism evidence="11 12">
    <name type="scientific">Vibrio owensii CAIM 1854 = LMG 25443</name>
    <dbReference type="NCBI Taxonomy" id="1229493"/>
    <lineage>
        <taxon>Bacteria</taxon>
        <taxon>Pseudomonadati</taxon>
        <taxon>Pseudomonadota</taxon>
        <taxon>Gammaproteobacteria</taxon>
        <taxon>Vibrionales</taxon>
        <taxon>Vibrionaceae</taxon>
        <taxon>Vibrio</taxon>
    </lineage>
</organism>
<accession>A0A0C1W5F4</accession>
<sequence>MNKQQMIALFIAMIITSALVSAATVVGGIWYLNKSSESSSSESSVSTFLEDSPLAFLTAEQPTTKGPSFHPLDKVVLTIKGKKQTHFVMLELAVETRRPERMKNIDAYMPMVQNSLLKLFSDKTFDELQQTGAIDILQSEVKETLLLAFAKTDIVRDIDDVLLTKYVVQ</sequence>
<keyword evidence="9 10" id="KW-0472">Membrane</keyword>
<comment type="caution">
    <text evidence="11">The sequence shown here is derived from an EMBL/GenBank/DDBJ whole genome shotgun (WGS) entry which is preliminary data.</text>
</comment>
<dbReference type="EMBL" id="JPRD01000031">
    <property type="protein sequence ID" value="KIF51642.1"/>
    <property type="molecule type" value="Genomic_DNA"/>
</dbReference>
<reference evidence="11 12" key="1">
    <citation type="submission" date="2014-07" db="EMBL/GenBank/DDBJ databases">
        <title>Unique and conserved regions in Vibrio harveyi and related species in comparison with the shrimp pathogen Vibrio harveyi CAIM 1792.</title>
        <authorList>
            <person name="Espinoza-Valles I."/>
            <person name="Vora G."/>
            <person name="Leekitcharoenphon P."/>
            <person name="Ussery D."/>
            <person name="Hoj L."/>
            <person name="Gomez-Gil B."/>
        </authorList>
    </citation>
    <scope>NUCLEOTIDE SEQUENCE [LARGE SCALE GENOMIC DNA]</scope>
    <source>
        <strain evidence="12">CAIM 1854 / LMG 25443</strain>
    </source>
</reference>
<evidence type="ECO:0000256" key="10">
    <source>
        <dbReference type="RuleBase" id="RU364125"/>
    </source>
</evidence>
<evidence type="ECO:0000256" key="9">
    <source>
        <dbReference type="ARBA" id="ARBA00023136"/>
    </source>
</evidence>
<keyword evidence="11" id="KW-0969">Cilium</keyword>
<evidence type="ECO:0000256" key="6">
    <source>
        <dbReference type="ARBA" id="ARBA00022692"/>
    </source>
</evidence>
<evidence type="ECO:0000313" key="12">
    <source>
        <dbReference type="Proteomes" id="UP000031586"/>
    </source>
</evidence>
<evidence type="ECO:0000256" key="2">
    <source>
        <dbReference type="ARBA" id="ARBA00004162"/>
    </source>
</evidence>
<dbReference type="GO" id="GO:0071978">
    <property type="term" value="P:bacterial-type flagellum-dependent swarming motility"/>
    <property type="evidence" value="ECO:0007669"/>
    <property type="project" value="TreeGrafter"/>
</dbReference>
<dbReference type="PANTHER" id="PTHR35091:SF2">
    <property type="entry name" value="FLAGELLAR PROTEIN FLIL"/>
    <property type="match status" value="1"/>
</dbReference>
<name>A0A0C1W5F4_9VIBR</name>
<keyword evidence="5 10" id="KW-0145">Chemotaxis</keyword>
<keyword evidence="11" id="KW-0282">Flagellum</keyword>
<dbReference type="RefSeq" id="WP_020195754.1">
    <property type="nucleotide sequence ID" value="NZ_BAOH01000028.1"/>
</dbReference>